<dbReference type="Gene3D" id="3.40.190.10">
    <property type="entry name" value="Periplasmic binding protein-like II"/>
    <property type="match status" value="2"/>
</dbReference>
<dbReference type="AlphaFoldDB" id="A0A174HKS0"/>
<dbReference type="RefSeq" id="WP_242861926.1">
    <property type="nucleotide sequence ID" value="NZ_BLYK01000028.1"/>
</dbReference>
<name>A0A174HKS0_9FIRM</name>
<proteinExistence type="predicted"/>
<evidence type="ECO:0000313" key="1">
    <source>
        <dbReference type="EMBL" id="CUO75522.1"/>
    </source>
</evidence>
<gene>
    <name evidence="1" type="ORF">ERS852450_02362</name>
</gene>
<organism evidence="1 2">
    <name type="scientific">Anaerobutyricum hallii</name>
    <dbReference type="NCBI Taxonomy" id="39488"/>
    <lineage>
        <taxon>Bacteria</taxon>
        <taxon>Bacillati</taxon>
        <taxon>Bacillota</taxon>
        <taxon>Clostridia</taxon>
        <taxon>Lachnospirales</taxon>
        <taxon>Lachnospiraceae</taxon>
        <taxon>Anaerobutyricum</taxon>
    </lineage>
</organism>
<evidence type="ECO:0000313" key="2">
    <source>
        <dbReference type="Proteomes" id="UP000095679"/>
    </source>
</evidence>
<dbReference type="Proteomes" id="UP000095679">
    <property type="component" value="Unassembled WGS sequence"/>
</dbReference>
<protein>
    <submittedName>
        <fullName evidence="1">Bacterial extracellular solute-binding proteins, family 3</fullName>
    </submittedName>
</protein>
<dbReference type="SUPFAM" id="SSF53850">
    <property type="entry name" value="Periplasmic binding protein-like II"/>
    <property type="match status" value="1"/>
</dbReference>
<dbReference type="EMBL" id="CYZL01000023">
    <property type="protein sequence ID" value="CUO75522.1"/>
    <property type="molecule type" value="Genomic_DNA"/>
</dbReference>
<sequence>MKCDWSDCFDKLENGEIDIMGDISYSDERAQKMLFSDEPMGEEKYILYADLSNMDIGMSDFKFMDGKRVGALMDTEPEIMLTEWENKNGIHTEHVNVNNDNDVEKKLANHEIDAFVFYS</sequence>
<accession>A0A174HKS0</accession>
<reference evidence="1 2" key="1">
    <citation type="submission" date="2015-09" db="EMBL/GenBank/DDBJ databases">
        <authorList>
            <consortium name="Pathogen Informatics"/>
        </authorList>
    </citation>
    <scope>NUCLEOTIDE SEQUENCE [LARGE SCALE GENOMIC DNA]</scope>
    <source>
        <strain evidence="1 2">2789STDY5834835</strain>
    </source>
</reference>